<accession>A0A6C0PBA2</accession>
<dbReference type="EMBL" id="CP048288">
    <property type="protein sequence ID" value="QHW35864.1"/>
    <property type="molecule type" value="Genomic_DNA"/>
</dbReference>
<evidence type="ECO:0000313" key="1">
    <source>
        <dbReference type="EMBL" id="QHW35864.1"/>
    </source>
</evidence>
<organism evidence="1 2">
    <name type="scientific">Paenibacillus rhizovicinus</name>
    <dbReference type="NCBI Taxonomy" id="2704463"/>
    <lineage>
        <taxon>Bacteria</taxon>
        <taxon>Bacillati</taxon>
        <taxon>Bacillota</taxon>
        <taxon>Bacilli</taxon>
        <taxon>Bacillales</taxon>
        <taxon>Paenibacillaceae</taxon>
        <taxon>Paenibacillus</taxon>
    </lineage>
</organism>
<proteinExistence type="predicted"/>
<dbReference type="Proteomes" id="UP000479114">
    <property type="component" value="Plasmid unnamed2"/>
</dbReference>
<geneLocation type="plasmid" evidence="1 2">
    <name>unnamed2</name>
</geneLocation>
<sequence length="605" mass="68149">MSNEPIKNNSQMLYLQARFQFEQAKAKFDDGTIKSDTKLIQTVFKAFQDFFVSAGQPMMIPRYAVDGGPPWSADFNNMMGEIKQDMDLLFQEVDIIGRALYADFNHNVVQQSMLQAEFDQIADKLKDLELLSSNLNVNGQIVFCRNDFANNDKIDFDRISGTPAHIENGTVTLGQTSQSSVGKEATITIVPGNKTYKNFIIGSESNGFPGNNHEITVSPGSSLTNNDYTYRFVGEKNNHGAYGVVLDGDANTWFEYELVNVREQDKQAVAKNLGWDYQVNGNQTLRFARDPDGGVLKLNLQVILAEESLINQINVNMYTPPNHGAKTAIVKDILVSDGTSAPLSVMTSAKLDSDYTFHFSPRTAKVITILFEQPEKYFTDIGHIYYEAKRQIENGPDYVFDTINKEYSPTHLPRVEGPQIALQDLGVQVKATPTSVDATYGPQTPDGTTQSMENIISNVQYSLNDENIEMGIERFEGWRYCIGIRDIEIFSTEYEATGEIVTEPYYFEQPLEKITLDVREEMPQYIKYQVSIDDGATWHDITPMGRQMASSSDEAMAPKIYTIQQVEKQSQQANPRPGYLETEYPVYSIRMRMLFERPAETGGEA</sequence>
<dbReference type="AlphaFoldDB" id="A0A6C0PBA2"/>
<reference evidence="1 2" key="1">
    <citation type="submission" date="2020-02" db="EMBL/GenBank/DDBJ databases">
        <title>Paenibacillus sp. nov., isolated from rhizosphere soil of tomato.</title>
        <authorList>
            <person name="Weon H.-Y."/>
            <person name="Lee S.A."/>
        </authorList>
    </citation>
    <scope>NUCLEOTIDE SEQUENCE [LARGE SCALE GENOMIC DNA]</scope>
    <source>
        <strain evidence="1 2">14171R-81</strain>
        <plasmid evidence="1 2">unnamed2</plasmid>
    </source>
</reference>
<keyword evidence="2" id="KW-1185">Reference proteome</keyword>
<dbReference type="RefSeq" id="WP_162645998.1">
    <property type="nucleotide sequence ID" value="NZ_CP048288.1"/>
</dbReference>
<protein>
    <submittedName>
        <fullName evidence="1">Uncharacterized protein</fullName>
    </submittedName>
</protein>
<name>A0A6C0PBA2_9BACL</name>
<keyword evidence="1" id="KW-0614">Plasmid</keyword>
<dbReference type="KEGG" id="prz:GZH47_33795"/>
<evidence type="ECO:0000313" key="2">
    <source>
        <dbReference type="Proteomes" id="UP000479114"/>
    </source>
</evidence>
<gene>
    <name evidence="1" type="ORF">GZH47_33795</name>
</gene>